<dbReference type="Pfam" id="PF00582">
    <property type="entry name" value="Usp"/>
    <property type="match status" value="1"/>
</dbReference>
<reference evidence="2 3" key="1">
    <citation type="submission" date="2015-03" db="EMBL/GenBank/DDBJ databases">
        <title>Genome Sequence of Kiloniella spongiae MEBiC09566, isolated from a marine sponge.</title>
        <authorList>
            <person name="Shao Z."/>
            <person name="Wang L."/>
            <person name="Li X."/>
        </authorList>
    </citation>
    <scope>NUCLEOTIDE SEQUENCE [LARGE SCALE GENOMIC DNA]</scope>
    <source>
        <strain evidence="2 3">MEBiC09566</strain>
    </source>
</reference>
<dbReference type="InterPro" id="IPR014729">
    <property type="entry name" value="Rossmann-like_a/b/a_fold"/>
</dbReference>
<sequence>MDQETDGKKCRNHGSTDRIFLVVVDDSDEMLQAMRFACRRALHTGGRVALLYVIEPAEFNHWAAVGDLMQEEAREEAEARLNKLGEEVLEYSGQIPVLYMREGDRRDELVKLVNEDDQVSILVLGASSGSGGPGPLLTALMGKHIGKLRVPITVVPDNLEPAEIDEIS</sequence>
<dbReference type="STRING" id="1489064.WH96_10950"/>
<dbReference type="PATRIC" id="fig|1489064.4.peg.3493"/>
<dbReference type="AlphaFoldDB" id="A0A0H2MFB3"/>
<evidence type="ECO:0000259" key="1">
    <source>
        <dbReference type="Pfam" id="PF00582"/>
    </source>
</evidence>
<dbReference type="CDD" id="cd00293">
    <property type="entry name" value="USP-like"/>
    <property type="match status" value="1"/>
</dbReference>
<evidence type="ECO:0000313" key="2">
    <source>
        <dbReference type="EMBL" id="KLN61058.1"/>
    </source>
</evidence>
<dbReference type="Gene3D" id="3.40.50.620">
    <property type="entry name" value="HUPs"/>
    <property type="match status" value="1"/>
</dbReference>
<comment type="caution">
    <text evidence="2">The sequence shown here is derived from an EMBL/GenBank/DDBJ whole genome shotgun (WGS) entry which is preliminary data.</text>
</comment>
<dbReference type="Proteomes" id="UP000035444">
    <property type="component" value="Unassembled WGS sequence"/>
</dbReference>
<accession>A0A0H2MFB3</accession>
<dbReference type="InterPro" id="IPR006016">
    <property type="entry name" value="UspA"/>
</dbReference>
<organism evidence="2 3">
    <name type="scientific">Kiloniella spongiae</name>
    <dbReference type="NCBI Taxonomy" id="1489064"/>
    <lineage>
        <taxon>Bacteria</taxon>
        <taxon>Pseudomonadati</taxon>
        <taxon>Pseudomonadota</taxon>
        <taxon>Alphaproteobacteria</taxon>
        <taxon>Rhodospirillales</taxon>
        <taxon>Kiloniellaceae</taxon>
        <taxon>Kiloniella</taxon>
    </lineage>
</organism>
<proteinExistence type="predicted"/>
<keyword evidence="3" id="KW-1185">Reference proteome</keyword>
<dbReference type="EMBL" id="LAQL01000006">
    <property type="protein sequence ID" value="KLN61058.1"/>
    <property type="molecule type" value="Genomic_DNA"/>
</dbReference>
<name>A0A0H2MFB3_9PROT</name>
<dbReference type="SUPFAM" id="SSF52402">
    <property type="entry name" value="Adenine nucleotide alpha hydrolases-like"/>
    <property type="match status" value="1"/>
</dbReference>
<protein>
    <submittedName>
        <fullName evidence="2">Universal stress protein</fullName>
    </submittedName>
</protein>
<feature type="domain" description="UspA" evidence="1">
    <location>
        <begin position="20"/>
        <end position="156"/>
    </location>
</feature>
<evidence type="ECO:0000313" key="3">
    <source>
        <dbReference type="Proteomes" id="UP000035444"/>
    </source>
</evidence>
<gene>
    <name evidence="2" type="ORF">WH96_10950</name>
</gene>